<comment type="caution">
    <text evidence="1">The sequence shown here is derived from an EMBL/GenBank/DDBJ whole genome shotgun (WGS) entry which is preliminary data.</text>
</comment>
<dbReference type="EMBL" id="CAJNIZ010025781">
    <property type="protein sequence ID" value="CAE7487161.1"/>
    <property type="molecule type" value="Genomic_DNA"/>
</dbReference>
<sequence>STNRIGPKPTWQYSNTEYMQTYTTDGGLPSKGLKAARWFDNSVLQYNGMGQPQLPPSGVGARLAESSAFSTSWVQRAVNTSLLCKEAGCTATSKLQVFDPQQEEAQLCRLTIEVHPTDYDNTWSKEFVRIWKVNEHLATAKCDPHALGCNASAWRPLVPCLQDLSVDNLLAETGSLVIEGSINKMVDECPYQGYLLNGVAVVTCMARKKVALHAVAAPHAGQGGAPSNSRVRASDLSDADLQRTLIAAGVSGAGLSAAGLGRGGSSGGGFTGNGLRFAHLGDLLGNENAGNGEGSLGSSGAAGAAGAGEGLLGAAGGGAVRGPGLGNETAAASSNAVAALLRNGAAGLDDATLAAAGLNSSEIAKLRANILADALAPGSVLSNTTSMKCCEPGCAVRSEIIVDPIFLRAGATCLMNFTVVQTDFDEAVGNDVERIEFIHIEGAGNISQGVKPGRNPCTEEFSTGKTVPMEDRVFTVIANRNVTAAILAPPVGMLVVDSKISPQVDDCAADGVLFDSQVTVSCKLPEKS</sequence>
<gene>
    <name evidence="1" type="ORF">SPIL2461_LOCUS12514</name>
</gene>
<protein>
    <submittedName>
        <fullName evidence="1">Uncharacterized protein</fullName>
    </submittedName>
</protein>
<evidence type="ECO:0000313" key="2">
    <source>
        <dbReference type="Proteomes" id="UP000649617"/>
    </source>
</evidence>
<dbReference type="OrthoDB" id="428636at2759"/>
<name>A0A812SPZ7_SYMPI</name>
<keyword evidence="2" id="KW-1185">Reference proteome</keyword>
<organism evidence="1 2">
    <name type="scientific">Symbiodinium pilosum</name>
    <name type="common">Dinoflagellate</name>
    <dbReference type="NCBI Taxonomy" id="2952"/>
    <lineage>
        <taxon>Eukaryota</taxon>
        <taxon>Sar</taxon>
        <taxon>Alveolata</taxon>
        <taxon>Dinophyceae</taxon>
        <taxon>Suessiales</taxon>
        <taxon>Symbiodiniaceae</taxon>
        <taxon>Symbiodinium</taxon>
    </lineage>
</organism>
<accession>A0A812SPZ7</accession>
<dbReference type="AlphaFoldDB" id="A0A812SPZ7"/>
<evidence type="ECO:0000313" key="1">
    <source>
        <dbReference type="EMBL" id="CAE7487161.1"/>
    </source>
</evidence>
<proteinExistence type="predicted"/>
<dbReference type="Proteomes" id="UP000649617">
    <property type="component" value="Unassembled WGS sequence"/>
</dbReference>
<feature type="non-terminal residue" evidence="1">
    <location>
        <position position="528"/>
    </location>
</feature>
<reference evidence="1" key="1">
    <citation type="submission" date="2021-02" db="EMBL/GenBank/DDBJ databases">
        <authorList>
            <person name="Dougan E. K."/>
            <person name="Rhodes N."/>
            <person name="Thang M."/>
            <person name="Chan C."/>
        </authorList>
    </citation>
    <scope>NUCLEOTIDE SEQUENCE</scope>
</reference>